<organism evidence="8 9">
    <name type="scientific">endosymbiont of Lamellibrachia luymesi</name>
    <dbReference type="NCBI Taxonomy" id="2200907"/>
    <lineage>
        <taxon>Bacteria</taxon>
        <taxon>Pseudomonadati</taxon>
        <taxon>Pseudomonadota</taxon>
        <taxon>Gammaproteobacteria</taxon>
        <taxon>sulfur-oxidizing symbionts</taxon>
    </lineage>
</organism>
<comment type="caution">
    <text evidence="8">The sequence shown here is derived from an EMBL/GenBank/DDBJ whole genome shotgun (WGS) entry which is preliminary data.</text>
</comment>
<keyword evidence="1" id="KW-0813">Transport</keyword>
<dbReference type="AlphaFoldDB" id="A0A370DXJ2"/>
<dbReference type="NCBIfam" id="TIGR01189">
    <property type="entry name" value="ccmA"/>
    <property type="match status" value="1"/>
</dbReference>
<protein>
    <submittedName>
        <fullName evidence="8">Heme ABC transporter ATP-binding protein CcmA</fullName>
    </submittedName>
</protein>
<evidence type="ECO:0000256" key="2">
    <source>
        <dbReference type="ARBA" id="ARBA00022741"/>
    </source>
</evidence>
<evidence type="ECO:0000313" key="9">
    <source>
        <dbReference type="Proteomes" id="UP000255508"/>
    </source>
</evidence>
<evidence type="ECO:0000256" key="3">
    <source>
        <dbReference type="ARBA" id="ARBA00022748"/>
    </source>
</evidence>
<dbReference type="PANTHER" id="PTHR43499:SF1">
    <property type="entry name" value="ABC TRANSPORTER I FAMILY MEMBER 1"/>
    <property type="match status" value="1"/>
</dbReference>
<evidence type="ECO:0000313" key="8">
    <source>
        <dbReference type="EMBL" id="RDH90898.1"/>
    </source>
</evidence>
<evidence type="ECO:0000256" key="5">
    <source>
        <dbReference type="ARBA" id="ARBA00022967"/>
    </source>
</evidence>
<dbReference type="PROSITE" id="PS50893">
    <property type="entry name" value="ABC_TRANSPORTER_2"/>
    <property type="match status" value="1"/>
</dbReference>
<sequence length="215" mass="24069">MTSPLSDTATFEAKDLECIRDDRVLFSSLCFTVNPGEALVLEGRNGSGKTSLLRILCGIRLPESGQLLWKGEDIFRLGPEYHEHTAYLGHKDGSKLDLTPLENLRVARGFGKAKEGITLEEALDQVGLYGFEDVPTRNMSAGQQRRLAIARLLVTDAKFWILDEPFTSLDRKGIEHMERLFEAHLQSGGMAAMTTHHRIGFKEDVKLVRVNLSDR</sequence>
<dbReference type="InterPro" id="IPR005895">
    <property type="entry name" value="ABC_transptr_haem_export_CcmA"/>
</dbReference>
<keyword evidence="2" id="KW-0547">Nucleotide-binding</keyword>
<dbReference type="SMART" id="SM00382">
    <property type="entry name" value="AAA"/>
    <property type="match status" value="1"/>
</dbReference>
<evidence type="ECO:0000259" key="7">
    <source>
        <dbReference type="PROSITE" id="PS50893"/>
    </source>
</evidence>
<reference evidence="8 9" key="1">
    <citation type="journal article" date="2018" name="ISME J.">
        <title>Endosymbiont genomes yield clues of tubeworm success.</title>
        <authorList>
            <person name="Li Y."/>
            <person name="Liles M.R."/>
            <person name="Halanych K.M."/>
        </authorList>
    </citation>
    <scope>NUCLEOTIDE SEQUENCE [LARGE SCALE GENOMIC DNA]</scope>
    <source>
        <strain evidence="8">A1422</strain>
    </source>
</reference>
<dbReference type="InterPro" id="IPR027417">
    <property type="entry name" value="P-loop_NTPase"/>
</dbReference>
<keyword evidence="4 8" id="KW-0067">ATP-binding</keyword>
<dbReference type="Gene3D" id="3.40.50.300">
    <property type="entry name" value="P-loop containing nucleotide triphosphate hydrolases"/>
    <property type="match status" value="1"/>
</dbReference>
<dbReference type="NCBIfam" id="NF010061">
    <property type="entry name" value="PRK13538.1"/>
    <property type="match status" value="1"/>
</dbReference>
<accession>A0A370DXJ2</accession>
<keyword evidence="3" id="KW-0201">Cytochrome c-type biogenesis</keyword>
<gene>
    <name evidence="8" type="ORF">DIZ79_07820</name>
</gene>
<dbReference type="InterPro" id="IPR003593">
    <property type="entry name" value="AAA+_ATPase"/>
</dbReference>
<dbReference type="PROSITE" id="PS00211">
    <property type="entry name" value="ABC_TRANSPORTER_1"/>
    <property type="match status" value="1"/>
</dbReference>
<keyword evidence="5" id="KW-1278">Translocase</keyword>
<dbReference type="InterPro" id="IPR003439">
    <property type="entry name" value="ABC_transporter-like_ATP-bd"/>
</dbReference>
<dbReference type="GO" id="GO:0005524">
    <property type="term" value="F:ATP binding"/>
    <property type="evidence" value="ECO:0007669"/>
    <property type="project" value="UniProtKB-KW"/>
</dbReference>
<keyword evidence="6" id="KW-0472">Membrane</keyword>
<dbReference type="Pfam" id="PF00005">
    <property type="entry name" value="ABC_tran"/>
    <property type="match status" value="1"/>
</dbReference>
<dbReference type="EMBL" id="QFXD01000146">
    <property type="protein sequence ID" value="RDH90898.1"/>
    <property type="molecule type" value="Genomic_DNA"/>
</dbReference>
<dbReference type="GO" id="GO:0017004">
    <property type="term" value="P:cytochrome complex assembly"/>
    <property type="evidence" value="ECO:0007669"/>
    <property type="project" value="UniProtKB-KW"/>
</dbReference>
<feature type="domain" description="ABC transporter" evidence="7">
    <location>
        <begin position="11"/>
        <end position="212"/>
    </location>
</feature>
<dbReference type="GO" id="GO:0022857">
    <property type="term" value="F:transmembrane transporter activity"/>
    <property type="evidence" value="ECO:0007669"/>
    <property type="project" value="InterPro"/>
</dbReference>
<dbReference type="Proteomes" id="UP000255508">
    <property type="component" value="Unassembled WGS sequence"/>
</dbReference>
<dbReference type="InterPro" id="IPR017871">
    <property type="entry name" value="ABC_transporter-like_CS"/>
</dbReference>
<evidence type="ECO:0000256" key="6">
    <source>
        <dbReference type="ARBA" id="ARBA00023136"/>
    </source>
</evidence>
<evidence type="ECO:0000256" key="4">
    <source>
        <dbReference type="ARBA" id="ARBA00022840"/>
    </source>
</evidence>
<name>A0A370DXJ2_9GAMM</name>
<proteinExistence type="predicted"/>
<dbReference type="SUPFAM" id="SSF52540">
    <property type="entry name" value="P-loop containing nucleoside triphosphate hydrolases"/>
    <property type="match status" value="1"/>
</dbReference>
<evidence type="ECO:0000256" key="1">
    <source>
        <dbReference type="ARBA" id="ARBA00022448"/>
    </source>
</evidence>
<dbReference type="GO" id="GO:0016887">
    <property type="term" value="F:ATP hydrolysis activity"/>
    <property type="evidence" value="ECO:0007669"/>
    <property type="project" value="InterPro"/>
</dbReference>
<dbReference type="PANTHER" id="PTHR43499">
    <property type="entry name" value="ABC TRANSPORTER I FAMILY MEMBER 1"/>
    <property type="match status" value="1"/>
</dbReference>